<comment type="subcellular location">
    <subcellularLocation>
        <location evidence="2">Cell inner membrane</location>
        <topology evidence="2">Multi-pass membrane protein</topology>
    </subcellularLocation>
</comment>
<keyword evidence="9" id="KW-0201">Cytochrome c-type biogenesis</keyword>
<evidence type="ECO:0000256" key="6">
    <source>
        <dbReference type="ARBA" id="ARBA00022475"/>
    </source>
</evidence>
<keyword evidence="8 12" id="KW-0812">Transmembrane</keyword>
<dbReference type="PANTHER" id="PTHR30070:SF1">
    <property type="entry name" value="CYTOCHROME C BIOGENESIS B-RELATED"/>
    <property type="match status" value="1"/>
</dbReference>
<feature type="transmembrane region" description="Helical" evidence="12">
    <location>
        <begin position="21"/>
        <end position="40"/>
    </location>
</feature>
<evidence type="ECO:0000256" key="7">
    <source>
        <dbReference type="ARBA" id="ARBA00022519"/>
    </source>
</evidence>
<dbReference type="NCBIfam" id="TIGR01190">
    <property type="entry name" value="ccmB"/>
    <property type="match status" value="1"/>
</dbReference>
<evidence type="ECO:0000256" key="4">
    <source>
        <dbReference type="ARBA" id="ARBA00016452"/>
    </source>
</evidence>
<evidence type="ECO:0000256" key="9">
    <source>
        <dbReference type="ARBA" id="ARBA00022748"/>
    </source>
</evidence>
<evidence type="ECO:0000256" key="11">
    <source>
        <dbReference type="ARBA" id="ARBA00023136"/>
    </source>
</evidence>
<evidence type="ECO:0000256" key="12">
    <source>
        <dbReference type="SAM" id="Phobius"/>
    </source>
</evidence>
<dbReference type="GO" id="GO:0005886">
    <property type="term" value="C:plasma membrane"/>
    <property type="evidence" value="ECO:0007669"/>
    <property type="project" value="UniProtKB-SubCell"/>
</dbReference>
<evidence type="ECO:0000256" key="2">
    <source>
        <dbReference type="ARBA" id="ARBA00004429"/>
    </source>
</evidence>
<dbReference type="AlphaFoldDB" id="A0A381P8Q1"/>
<evidence type="ECO:0000256" key="5">
    <source>
        <dbReference type="ARBA" id="ARBA00022448"/>
    </source>
</evidence>
<evidence type="ECO:0000256" key="10">
    <source>
        <dbReference type="ARBA" id="ARBA00022989"/>
    </source>
</evidence>
<keyword evidence="5" id="KW-0813">Transport</keyword>
<keyword evidence="6" id="KW-1003">Cell membrane</keyword>
<feature type="non-terminal residue" evidence="13">
    <location>
        <position position="1"/>
    </location>
</feature>
<keyword evidence="7" id="KW-0997">Cell inner membrane</keyword>
<evidence type="ECO:0000313" key="13">
    <source>
        <dbReference type="EMBL" id="SUZ62994.1"/>
    </source>
</evidence>
<dbReference type="InterPro" id="IPR003544">
    <property type="entry name" value="Cyt_c_biogenesis_CcmB"/>
</dbReference>
<proteinExistence type="inferred from homology"/>
<dbReference type="PIRSF" id="PIRSF002764">
    <property type="entry name" value="CcmB"/>
    <property type="match status" value="1"/>
</dbReference>
<feature type="transmembrane region" description="Helical" evidence="12">
    <location>
        <begin position="160"/>
        <end position="185"/>
    </location>
</feature>
<evidence type="ECO:0000256" key="3">
    <source>
        <dbReference type="ARBA" id="ARBA00010544"/>
    </source>
</evidence>
<comment type="function">
    <text evidence="1">Required for the export of heme to the periplasm for the biogenesis of c-type cytochromes.</text>
</comment>
<dbReference type="GO" id="GO:1903607">
    <property type="term" value="P:cytochrome c biosynthetic process"/>
    <property type="evidence" value="ECO:0007669"/>
    <property type="project" value="TreeGrafter"/>
</dbReference>
<name>A0A381P8Q1_9ZZZZ</name>
<dbReference type="Pfam" id="PF03379">
    <property type="entry name" value="CcmB"/>
    <property type="match status" value="1"/>
</dbReference>
<feature type="transmembrane region" description="Helical" evidence="12">
    <location>
        <begin position="197"/>
        <end position="219"/>
    </location>
</feature>
<feature type="transmembrane region" description="Helical" evidence="12">
    <location>
        <begin position="46"/>
        <end position="67"/>
    </location>
</feature>
<dbReference type="InterPro" id="IPR026031">
    <property type="entry name" value="Cyt_c_CcmB_bac"/>
</dbReference>
<evidence type="ECO:0000256" key="1">
    <source>
        <dbReference type="ARBA" id="ARBA00002442"/>
    </source>
</evidence>
<feature type="transmembrane region" description="Helical" evidence="12">
    <location>
        <begin position="102"/>
        <end position="120"/>
    </location>
</feature>
<keyword evidence="10 12" id="KW-1133">Transmembrane helix</keyword>
<dbReference type="GO" id="GO:0017004">
    <property type="term" value="P:cytochrome complex assembly"/>
    <property type="evidence" value="ECO:0007669"/>
    <property type="project" value="UniProtKB-KW"/>
</dbReference>
<dbReference type="PANTHER" id="PTHR30070">
    <property type="entry name" value="HEME EXPORTER PROTEIN B"/>
    <property type="match status" value="1"/>
</dbReference>
<feature type="transmembrane region" description="Helical" evidence="12">
    <location>
        <begin position="126"/>
        <end position="148"/>
    </location>
</feature>
<reference evidence="13" key="1">
    <citation type="submission" date="2018-05" db="EMBL/GenBank/DDBJ databases">
        <authorList>
            <person name="Lanie J.A."/>
            <person name="Ng W.-L."/>
            <person name="Kazmierczak K.M."/>
            <person name="Andrzejewski T.M."/>
            <person name="Davidsen T.M."/>
            <person name="Wayne K.J."/>
            <person name="Tettelin H."/>
            <person name="Glass J.I."/>
            <person name="Rusch D."/>
            <person name="Podicherti R."/>
            <person name="Tsui H.-C.T."/>
            <person name="Winkler M.E."/>
        </authorList>
    </citation>
    <scope>NUCLEOTIDE SEQUENCE</scope>
</reference>
<comment type="similarity">
    <text evidence="3">Belongs to the CcmB/CycW/HelB family.</text>
</comment>
<gene>
    <name evidence="13" type="ORF">METZ01_LOCUS15848</name>
</gene>
<dbReference type="EMBL" id="UINC01000902">
    <property type="protein sequence ID" value="SUZ62994.1"/>
    <property type="molecule type" value="Genomic_DNA"/>
</dbReference>
<accession>A0A381P8Q1</accession>
<sequence>VKKFFLLLKKETRNTFSFRGNYILCLIFYMAILFLLPLGIGPEKELLSNISPGLIWVSMILVCFLSLENIFYEDFNDGTLDLYLTGDLSLYQISFAKSFSHWLSNCLPIVILTPIFGIFVSLPNEIIFPTMITLFIGSPALSFIGCMGASMSLSSRWHGLILPIIILPLFLPVLIFGAGSLSTLIFNGFEEVYIRQLFVLAGLSGLAIVFCPIISAYVIKVNFE</sequence>
<dbReference type="PRINTS" id="PR01414">
    <property type="entry name" value="CCMBBIOGNSIS"/>
</dbReference>
<dbReference type="GO" id="GO:0015232">
    <property type="term" value="F:heme transmembrane transporter activity"/>
    <property type="evidence" value="ECO:0007669"/>
    <property type="project" value="InterPro"/>
</dbReference>
<evidence type="ECO:0000256" key="8">
    <source>
        <dbReference type="ARBA" id="ARBA00022692"/>
    </source>
</evidence>
<protein>
    <recommendedName>
        <fullName evidence="4">Heme exporter protein B</fullName>
    </recommendedName>
</protein>
<keyword evidence="11 12" id="KW-0472">Membrane</keyword>
<organism evidence="13">
    <name type="scientific">marine metagenome</name>
    <dbReference type="NCBI Taxonomy" id="408172"/>
    <lineage>
        <taxon>unclassified sequences</taxon>
        <taxon>metagenomes</taxon>
        <taxon>ecological metagenomes</taxon>
    </lineage>
</organism>